<dbReference type="Pfam" id="PF13419">
    <property type="entry name" value="HAD_2"/>
    <property type="match status" value="1"/>
</dbReference>
<dbReference type="InterPro" id="IPR023214">
    <property type="entry name" value="HAD_sf"/>
</dbReference>
<accession>A0A383TZ16</accession>
<evidence type="ECO:0000256" key="3">
    <source>
        <dbReference type="ARBA" id="ARBA00006171"/>
    </source>
</evidence>
<gene>
    <name evidence="5" type="primary">gph</name>
    <name evidence="5" type="ORF">SAMEA104719789_00903</name>
</gene>
<dbReference type="SFLD" id="SFLDS00003">
    <property type="entry name" value="Haloacid_Dehalogenase"/>
    <property type="match status" value="1"/>
</dbReference>
<dbReference type="EC" id="3.1.3.18" evidence="4"/>
<evidence type="ECO:0000313" key="6">
    <source>
        <dbReference type="Proteomes" id="UP000262142"/>
    </source>
</evidence>
<dbReference type="NCBIfam" id="TIGR01549">
    <property type="entry name" value="HAD-SF-IA-v1"/>
    <property type="match status" value="1"/>
</dbReference>
<dbReference type="RefSeq" id="WP_119059247.1">
    <property type="nucleotide sequence ID" value="NZ_UNSC01000003.1"/>
</dbReference>
<dbReference type="InterPro" id="IPR050155">
    <property type="entry name" value="HAD-like_hydrolase_sf"/>
</dbReference>
<dbReference type="InterPro" id="IPR006439">
    <property type="entry name" value="HAD-SF_hydro_IA"/>
</dbReference>
<dbReference type="InterPro" id="IPR041492">
    <property type="entry name" value="HAD_2"/>
</dbReference>
<evidence type="ECO:0000256" key="2">
    <source>
        <dbReference type="ARBA" id="ARBA00004818"/>
    </source>
</evidence>
<dbReference type="EMBL" id="UNSC01000003">
    <property type="protein sequence ID" value="SZD72458.1"/>
    <property type="molecule type" value="Genomic_DNA"/>
</dbReference>
<proteinExistence type="inferred from homology"/>
<reference evidence="5 6" key="1">
    <citation type="submission" date="2018-09" db="EMBL/GenBank/DDBJ databases">
        <authorList>
            <consortium name="Pathogen Informatics"/>
        </authorList>
    </citation>
    <scope>NUCLEOTIDE SEQUENCE [LARGE SCALE GENOMIC DNA]</scope>
    <source>
        <strain evidence="5 6">OH-22767</strain>
    </source>
</reference>
<keyword evidence="6" id="KW-1185">Reference proteome</keyword>
<dbReference type="PANTHER" id="PTHR43434">
    <property type="entry name" value="PHOSPHOGLYCOLATE PHOSPHATASE"/>
    <property type="match status" value="1"/>
</dbReference>
<dbReference type="GO" id="GO:0008967">
    <property type="term" value="F:phosphoglycolate phosphatase activity"/>
    <property type="evidence" value="ECO:0007669"/>
    <property type="project" value="UniProtKB-EC"/>
</dbReference>
<dbReference type="PANTHER" id="PTHR43434:SF1">
    <property type="entry name" value="PHOSPHOGLYCOLATE PHOSPHATASE"/>
    <property type="match status" value="1"/>
</dbReference>
<dbReference type="Proteomes" id="UP000262142">
    <property type="component" value="Unassembled WGS sequence"/>
</dbReference>
<dbReference type="SFLD" id="SFLDG01129">
    <property type="entry name" value="C1.5:_HAD__Beta-PGM__Phosphata"/>
    <property type="match status" value="1"/>
</dbReference>
<evidence type="ECO:0000313" key="5">
    <source>
        <dbReference type="EMBL" id="SZD72458.1"/>
    </source>
</evidence>
<dbReference type="OrthoDB" id="9792518at2"/>
<dbReference type="InterPro" id="IPR023198">
    <property type="entry name" value="PGP-like_dom2"/>
</dbReference>
<evidence type="ECO:0000256" key="1">
    <source>
        <dbReference type="ARBA" id="ARBA00000830"/>
    </source>
</evidence>
<name>A0A383TZ16_9FLAO</name>
<dbReference type="Gene3D" id="3.40.50.1000">
    <property type="entry name" value="HAD superfamily/HAD-like"/>
    <property type="match status" value="1"/>
</dbReference>
<protein>
    <recommendedName>
        <fullName evidence="4">phosphoglycolate phosphatase</fullName>
        <ecNumber evidence="4">3.1.3.18</ecNumber>
    </recommendedName>
</protein>
<organism evidence="5 6">
    <name type="scientific">Candidatus Ornithobacterium hominis</name>
    <dbReference type="NCBI Taxonomy" id="2497989"/>
    <lineage>
        <taxon>Bacteria</taxon>
        <taxon>Pseudomonadati</taxon>
        <taxon>Bacteroidota</taxon>
        <taxon>Flavobacteriia</taxon>
        <taxon>Flavobacteriales</taxon>
        <taxon>Weeksellaceae</taxon>
        <taxon>Ornithobacterium</taxon>
    </lineage>
</organism>
<dbReference type="Gene3D" id="1.10.150.240">
    <property type="entry name" value="Putative phosphatase, domain 2"/>
    <property type="match status" value="1"/>
</dbReference>
<dbReference type="GO" id="GO:0006281">
    <property type="term" value="P:DNA repair"/>
    <property type="evidence" value="ECO:0007669"/>
    <property type="project" value="TreeGrafter"/>
</dbReference>
<evidence type="ECO:0000256" key="4">
    <source>
        <dbReference type="ARBA" id="ARBA00013078"/>
    </source>
</evidence>
<dbReference type="AlphaFoldDB" id="A0A383TZ16"/>
<keyword evidence="5" id="KW-0378">Hydrolase</keyword>
<comment type="similarity">
    <text evidence="3">Belongs to the HAD-like hydrolase superfamily. CbbY/CbbZ/Gph/YieH family.</text>
</comment>
<comment type="catalytic activity">
    <reaction evidence="1">
        <text>2-phosphoglycolate + H2O = glycolate + phosphate</text>
        <dbReference type="Rhea" id="RHEA:14369"/>
        <dbReference type="ChEBI" id="CHEBI:15377"/>
        <dbReference type="ChEBI" id="CHEBI:29805"/>
        <dbReference type="ChEBI" id="CHEBI:43474"/>
        <dbReference type="ChEBI" id="CHEBI:58033"/>
        <dbReference type="EC" id="3.1.3.18"/>
    </reaction>
</comment>
<dbReference type="InterPro" id="IPR036412">
    <property type="entry name" value="HAD-like_sf"/>
</dbReference>
<sequence length="210" mass="24657">MKKTDFDALIFDMDGTLWDPLTLYTAATNDFLKEKNIQKSYTPQELQKYMGLESAEFTHEIFGNISEEQQKEWFKAIAEKQYQRMQDKEGILFPYLIEMLQRLSAVYSVFIVSNCPAKGIDYFMERANIQEFITDSFAYGMNEKPKHHNIQLLKDKYGFKNAVYIGDTEKDEKEAKLANIPFIFVTMGYGNSENYFKKFDSLKELTEYFA</sequence>
<comment type="pathway">
    <text evidence="2">Organic acid metabolism; glycolate biosynthesis; glycolate from 2-phosphoglycolate: step 1/1.</text>
</comment>
<dbReference type="SUPFAM" id="SSF56784">
    <property type="entry name" value="HAD-like"/>
    <property type="match status" value="1"/>
</dbReference>